<keyword evidence="3" id="KW-0808">Transferase</keyword>
<dbReference type="InterPro" id="IPR003594">
    <property type="entry name" value="HATPase_dom"/>
</dbReference>
<keyword evidence="6 8" id="KW-0067">ATP-binding</keyword>
<dbReference type="RefSeq" id="WP_371387225.1">
    <property type="nucleotide sequence ID" value="NZ_JBGLYH010000039.1"/>
</dbReference>
<dbReference type="Pfam" id="PF13589">
    <property type="entry name" value="HATPase_c_3"/>
    <property type="match status" value="1"/>
</dbReference>
<protein>
    <recommendedName>
        <fullName evidence="2">histidine kinase</fullName>
        <ecNumber evidence="2">2.7.13.3</ecNumber>
    </recommendedName>
</protein>
<dbReference type="InterPro" id="IPR036890">
    <property type="entry name" value="HATPase_C_sf"/>
</dbReference>
<organism evidence="8 9">
    <name type="scientific">Pseudodesulfovibrio karagichevae</name>
    <dbReference type="NCBI Taxonomy" id="3239305"/>
    <lineage>
        <taxon>Bacteria</taxon>
        <taxon>Pseudomonadati</taxon>
        <taxon>Thermodesulfobacteriota</taxon>
        <taxon>Desulfovibrionia</taxon>
        <taxon>Desulfovibrionales</taxon>
        <taxon>Desulfovibrionaceae</taxon>
    </lineage>
</organism>
<dbReference type="SMART" id="SM00387">
    <property type="entry name" value="HATPase_c"/>
    <property type="match status" value="1"/>
</dbReference>
<dbReference type="InterPro" id="IPR005467">
    <property type="entry name" value="His_kinase_dom"/>
</dbReference>
<evidence type="ECO:0000256" key="1">
    <source>
        <dbReference type="ARBA" id="ARBA00000085"/>
    </source>
</evidence>
<dbReference type="PANTHER" id="PTHR44936:SF10">
    <property type="entry name" value="SENSOR PROTEIN RSTB"/>
    <property type="match status" value="1"/>
</dbReference>
<evidence type="ECO:0000259" key="7">
    <source>
        <dbReference type="PROSITE" id="PS50109"/>
    </source>
</evidence>
<keyword evidence="5" id="KW-0418">Kinase</keyword>
<dbReference type="PROSITE" id="PS50109">
    <property type="entry name" value="HIS_KIN"/>
    <property type="match status" value="1"/>
</dbReference>
<keyword evidence="9" id="KW-1185">Reference proteome</keyword>
<evidence type="ECO:0000256" key="2">
    <source>
        <dbReference type="ARBA" id="ARBA00012438"/>
    </source>
</evidence>
<dbReference type="Proteomes" id="UP001568698">
    <property type="component" value="Unassembled WGS sequence"/>
</dbReference>
<keyword evidence="4" id="KW-0547">Nucleotide-binding</keyword>
<evidence type="ECO:0000256" key="3">
    <source>
        <dbReference type="ARBA" id="ARBA00022679"/>
    </source>
</evidence>
<gene>
    <name evidence="8" type="ORF">AB6M95_13185</name>
</gene>
<evidence type="ECO:0000256" key="4">
    <source>
        <dbReference type="ARBA" id="ARBA00022741"/>
    </source>
</evidence>
<dbReference type="Pfam" id="PF02518">
    <property type="entry name" value="HATPase_c"/>
    <property type="match status" value="1"/>
</dbReference>
<comment type="caution">
    <text evidence="8">The sequence shown here is derived from an EMBL/GenBank/DDBJ whole genome shotgun (WGS) entry which is preliminary data.</text>
</comment>
<dbReference type="EMBL" id="JBGLYH010000039">
    <property type="protein sequence ID" value="MEZ7197712.1"/>
    <property type="molecule type" value="Genomic_DNA"/>
</dbReference>
<dbReference type="CDD" id="cd00075">
    <property type="entry name" value="HATPase"/>
    <property type="match status" value="1"/>
</dbReference>
<feature type="domain" description="Histidine kinase" evidence="7">
    <location>
        <begin position="514"/>
        <end position="737"/>
    </location>
</feature>
<proteinExistence type="predicted"/>
<accession>A0ABV4K7E3</accession>
<dbReference type="EC" id="2.7.13.3" evidence="2"/>
<evidence type="ECO:0000256" key="5">
    <source>
        <dbReference type="ARBA" id="ARBA00022777"/>
    </source>
</evidence>
<evidence type="ECO:0000256" key="6">
    <source>
        <dbReference type="ARBA" id="ARBA00022840"/>
    </source>
</evidence>
<dbReference type="PANTHER" id="PTHR44936">
    <property type="entry name" value="SENSOR PROTEIN CREC"/>
    <property type="match status" value="1"/>
</dbReference>
<name>A0ABV4K7E3_9BACT</name>
<dbReference type="InterPro" id="IPR050980">
    <property type="entry name" value="2C_sensor_his_kinase"/>
</dbReference>
<dbReference type="PRINTS" id="PR00344">
    <property type="entry name" value="BCTRLSENSOR"/>
</dbReference>
<evidence type="ECO:0000313" key="8">
    <source>
        <dbReference type="EMBL" id="MEZ7197712.1"/>
    </source>
</evidence>
<dbReference type="GO" id="GO:0005524">
    <property type="term" value="F:ATP binding"/>
    <property type="evidence" value="ECO:0007669"/>
    <property type="project" value="UniProtKB-KW"/>
</dbReference>
<dbReference type="SUPFAM" id="SSF55874">
    <property type="entry name" value="ATPase domain of HSP90 chaperone/DNA topoisomerase II/histidine kinase"/>
    <property type="match status" value="2"/>
</dbReference>
<sequence length="746" mass="83602">MAKTKDLQIELMNLLGREDVDLDEVLTLTAQLAESDENRVRFSVDASHIDRLGRELVAKQETAVAELVKNGYDADAKLVELTFIDVDSPGGTLEIFDNGNGMTRSQLINGFMRLSTTDKADTPFSPLYKRARAGRKGIGRFAAQRLGTKLTIITQTKESPNALKISVDWNKYTAHKELATISHIISELPKDRPQGTLLVIENLRDSWSRTQISRAYRYTSELLEPYPLSKEKTGIKKIDPGFNTAFYVQQNGEIETVADVESVILKHAVGVVNGHIDDAGRAYWSFDGKKVGLEIKDQPIDINTKYKQIIPGGISFQAHYFIDDSDYIPTSFKTVVRNALQENGGIRLYRNGFRVLPFGEKYDDWLRLEHSSSLRSVLGPHRNTNFMGYVSVNDPEGIHFQETASREGLVENDAFFALREFVSMSLKAAAVVVAHERDRKPLPRQTKRYKSPEEALDAFMGKATKLSMNILDKRPDELKNDVIEMQVAAKEAQKLIEEIPMLRVLAGLGLMIGEFTHEIKLAFGAVRNALDLMRKHVSEEGQDSLEDLGSLFISIQSFARYFDHAVVDNAHRGLVPVDLVGVVGDFKDIVRPRLDELKIDISVIQNDYDLFTKPMHNSEWTSILFNLYSNSLKAIKKTDVKGKILVELGEQDGKIYLQFSDNGIGIPKENWEQVFDAFYTTSPQPGTTATYSEELTGSGLGLKVVKDIIRTAKGTIEVIDPPEGYTTSFLIEVPKALPEEIPDDAY</sequence>
<dbReference type="Gene3D" id="3.30.565.10">
    <property type="entry name" value="Histidine kinase-like ATPase, C-terminal domain"/>
    <property type="match status" value="2"/>
</dbReference>
<comment type="catalytic activity">
    <reaction evidence="1">
        <text>ATP + protein L-histidine = ADP + protein N-phospho-L-histidine.</text>
        <dbReference type="EC" id="2.7.13.3"/>
    </reaction>
</comment>
<evidence type="ECO:0000313" key="9">
    <source>
        <dbReference type="Proteomes" id="UP001568698"/>
    </source>
</evidence>
<dbReference type="InterPro" id="IPR004358">
    <property type="entry name" value="Sig_transdc_His_kin-like_C"/>
</dbReference>
<reference evidence="8 9" key="1">
    <citation type="submission" date="2024-08" db="EMBL/GenBank/DDBJ databases">
        <title>Sulfate-reducing bacteria isolated from formation water of the oil field in Kazakhstan and description of Pseudodesulfovibrio sp.</title>
        <authorList>
            <person name="Bidzhieva S.K."/>
            <person name="Tourova T.P."/>
            <person name="Grouzdev D.S."/>
            <person name="Beletsky A.V."/>
            <person name="Sokolova D.S."/>
            <person name="Samigullina S.R."/>
            <person name="Poltaraus A.B."/>
            <person name="Avtukh A.N."/>
            <person name="Tereshina V.M."/>
            <person name="Zhaparov N.S."/>
            <person name="Mardanov A.V."/>
            <person name="Nazina T.N."/>
        </authorList>
    </citation>
    <scope>NUCLEOTIDE SEQUENCE [LARGE SCALE GENOMIC DNA]</scope>
    <source>
        <strain evidence="8 9">9FUS</strain>
    </source>
</reference>